<evidence type="ECO:0000313" key="1">
    <source>
        <dbReference type="EMBL" id="GBO18092.1"/>
    </source>
</evidence>
<protein>
    <submittedName>
        <fullName evidence="1">Uncharacterized protein</fullName>
    </submittedName>
</protein>
<dbReference type="AlphaFoldDB" id="A0A4Y2V0N3"/>
<accession>A0A4Y2V0N3</accession>
<dbReference type="EMBL" id="BGPR01041748">
    <property type="protein sequence ID" value="GBO18092.1"/>
    <property type="molecule type" value="Genomic_DNA"/>
</dbReference>
<comment type="caution">
    <text evidence="1">The sequence shown here is derived from an EMBL/GenBank/DDBJ whole genome shotgun (WGS) entry which is preliminary data.</text>
</comment>
<evidence type="ECO:0000313" key="2">
    <source>
        <dbReference type="Proteomes" id="UP000499080"/>
    </source>
</evidence>
<proteinExistence type="predicted"/>
<dbReference type="OrthoDB" id="6436591at2759"/>
<organism evidence="1 2">
    <name type="scientific">Araneus ventricosus</name>
    <name type="common">Orbweaver spider</name>
    <name type="synonym">Epeira ventricosa</name>
    <dbReference type="NCBI Taxonomy" id="182803"/>
    <lineage>
        <taxon>Eukaryota</taxon>
        <taxon>Metazoa</taxon>
        <taxon>Ecdysozoa</taxon>
        <taxon>Arthropoda</taxon>
        <taxon>Chelicerata</taxon>
        <taxon>Arachnida</taxon>
        <taxon>Araneae</taxon>
        <taxon>Araneomorphae</taxon>
        <taxon>Entelegynae</taxon>
        <taxon>Araneoidea</taxon>
        <taxon>Araneidae</taxon>
        <taxon>Araneus</taxon>
    </lineage>
</organism>
<name>A0A4Y2V0N3_ARAVE</name>
<dbReference type="Proteomes" id="UP000499080">
    <property type="component" value="Unassembled WGS sequence"/>
</dbReference>
<sequence length="143" mass="16396">MKVKGVIYIIDVTCPFENRIDGFEQAKRVKHERYAPLLDIFKNQASRVEIVPIVVGALGTWDPANDKFLSKITTRSFLRKMQKLCVSDNIRWARDIYVEHVTGKRQFDEAEILRNPNFRPREPTTDALIDVAHCSTSVPALPV</sequence>
<reference evidence="1 2" key="1">
    <citation type="journal article" date="2019" name="Sci. Rep.">
        <title>Orb-weaving spider Araneus ventricosus genome elucidates the spidroin gene catalogue.</title>
        <authorList>
            <person name="Kono N."/>
            <person name="Nakamura H."/>
            <person name="Ohtoshi R."/>
            <person name="Moran D.A.P."/>
            <person name="Shinohara A."/>
            <person name="Yoshida Y."/>
            <person name="Fujiwara M."/>
            <person name="Mori M."/>
            <person name="Tomita M."/>
            <person name="Arakawa K."/>
        </authorList>
    </citation>
    <scope>NUCLEOTIDE SEQUENCE [LARGE SCALE GENOMIC DNA]</scope>
</reference>
<gene>
    <name evidence="1" type="ORF">AVEN_180333_1</name>
</gene>
<keyword evidence="2" id="KW-1185">Reference proteome</keyword>